<keyword evidence="2" id="KW-0560">Oxidoreductase</keyword>
<evidence type="ECO:0000313" key="8">
    <source>
        <dbReference type="Proteomes" id="UP000611500"/>
    </source>
</evidence>
<dbReference type="InterPro" id="IPR036249">
    <property type="entry name" value="Thioredoxin-like_sf"/>
</dbReference>
<dbReference type="SUPFAM" id="SSF52833">
    <property type="entry name" value="Thioredoxin-like"/>
    <property type="match status" value="1"/>
</dbReference>
<dbReference type="GO" id="GO:0016491">
    <property type="term" value="F:oxidoreductase activity"/>
    <property type="evidence" value="ECO:0007669"/>
    <property type="project" value="UniProtKB-KW"/>
</dbReference>
<keyword evidence="3" id="KW-1015">Disulfide bond</keyword>
<dbReference type="PROSITE" id="PS51352">
    <property type="entry name" value="THIOREDOXIN_2"/>
    <property type="match status" value="1"/>
</dbReference>
<evidence type="ECO:0000256" key="4">
    <source>
        <dbReference type="ARBA" id="ARBA00023284"/>
    </source>
</evidence>
<proteinExistence type="predicted"/>
<feature type="chain" id="PRO_5035211691" evidence="5">
    <location>
        <begin position="22"/>
        <end position="250"/>
    </location>
</feature>
<accession>A0A8J3H4Y3</accession>
<dbReference type="PANTHER" id="PTHR13887:SF14">
    <property type="entry name" value="DISULFIDE BOND FORMATION PROTEIN D"/>
    <property type="match status" value="1"/>
</dbReference>
<dbReference type="Pfam" id="PF01323">
    <property type="entry name" value="DSBA"/>
    <property type="match status" value="1"/>
</dbReference>
<dbReference type="AlphaFoldDB" id="A0A8J3H4Y3"/>
<sequence length="250" mass="27354">MIRFAAPAVTALALLTGQAQATELTAMSDEDRAAFRNEVREYLMENPEVILEAVNALEQRQAQAAAQADVDMVQANHDAIFNDGYSWVGGNPEGDITLVEFMDYRCGYCRKAVPEVAELLRKDGNIRLIVKEFPILGEASVASSRFAIATRIVAGPDAYAQVHDALMEMQGDTTNVVLSRLAEGLGLDADAILAEMNSDQVNEELRRNHALAQKLKISGTPTFVLQDEMLRGYLPAAQMARIVAEKRKDG</sequence>
<organism evidence="7 8">
    <name type="scientific">Pseudodonghicola xiamenensis</name>
    <dbReference type="NCBI Taxonomy" id="337702"/>
    <lineage>
        <taxon>Bacteria</taxon>
        <taxon>Pseudomonadati</taxon>
        <taxon>Pseudomonadota</taxon>
        <taxon>Alphaproteobacteria</taxon>
        <taxon>Rhodobacterales</taxon>
        <taxon>Paracoccaceae</taxon>
        <taxon>Pseudodonghicola</taxon>
    </lineage>
</organism>
<dbReference type="InterPro" id="IPR001853">
    <property type="entry name" value="DSBA-like_thioredoxin_dom"/>
</dbReference>
<evidence type="ECO:0000256" key="3">
    <source>
        <dbReference type="ARBA" id="ARBA00023157"/>
    </source>
</evidence>
<evidence type="ECO:0000256" key="2">
    <source>
        <dbReference type="ARBA" id="ARBA00023002"/>
    </source>
</evidence>
<keyword evidence="4" id="KW-0676">Redox-active center</keyword>
<dbReference type="Gene3D" id="3.40.30.10">
    <property type="entry name" value="Glutaredoxin"/>
    <property type="match status" value="1"/>
</dbReference>
<dbReference type="Proteomes" id="UP000611500">
    <property type="component" value="Unassembled WGS sequence"/>
</dbReference>
<evidence type="ECO:0000259" key="6">
    <source>
        <dbReference type="PROSITE" id="PS51352"/>
    </source>
</evidence>
<dbReference type="PANTHER" id="PTHR13887">
    <property type="entry name" value="GLUTATHIONE S-TRANSFERASE KAPPA"/>
    <property type="match status" value="1"/>
</dbReference>
<protein>
    <submittedName>
        <fullName evidence="7">DSBA oxidoreductase</fullName>
    </submittedName>
</protein>
<reference evidence="7" key="2">
    <citation type="submission" date="2020-09" db="EMBL/GenBank/DDBJ databases">
        <authorList>
            <person name="Sun Q."/>
            <person name="Zhou Y."/>
        </authorList>
    </citation>
    <scope>NUCLEOTIDE SEQUENCE</scope>
    <source>
        <strain evidence="7">CGMCC 1.7081</strain>
    </source>
</reference>
<comment type="caution">
    <text evidence="7">The sequence shown here is derived from an EMBL/GenBank/DDBJ whole genome shotgun (WGS) entry which is preliminary data.</text>
</comment>
<dbReference type="InterPro" id="IPR041205">
    <property type="entry name" value="ScsC_N"/>
</dbReference>
<dbReference type="RefSeq" id="WP_035365887.1">
    <property type="nucleotide sequence ID" value="NZ_BNAP01000001.1"/>
</dbReference>
<gene>
    <name evidence="7" type="ORF">GCM10010961_02360</name>
</gene>
<dbReference type="EMBL" id="BNAP01000001">
    <property type="protein sequence ID" value="GHG79870.1"/>
    <property type="molecule type" value="Genomic_DNA"/>
</dbReference>
<feature type="domain" description="Thioredoxin" evidence="6">
    <location>
        <begin position="59"/>
        <end position="248"/>
    </location>
</feature>
<evidence type="ECO:0000256" key="1">
    <source>
        <dbReference type="ARBA" id="ARBA00022729"/>
    </source>
</evidence>
<dbReference type="CDD" id="cd03023">
    <property type="entry name" value="DsbA_Com1_like"/>
    <property type="match status" value="1"/>
</dbReference>
<reference evidence="7" key="1">
    <citation type="journal article" date="2014" name="Int. J. Syst. Evol. Microbiol.">
        <title>Complete genome sequence of Corynebacterium casei LMG S-19264T (=DSM 44701T), isolated from a smear-ripened cheese.</title>
        <authorList>
            <consortium name="US DOE Joint Genome Institute (JGI-PGF)"/>
            <person name="Walter F."/>
            <person name="Albersmeier A."/>
            <person name="Kalinowski J."/>
            <person name="Ruckert C."/>
        </authorList>
    </citation>
    <scope>NUCLEOTIDE SEQUENCE</scope>
    <source>
        <strain evidence="7">CGMCC 1.7081</strain>
    </source>
</reference>
<keyword evidence="8" id="KW-1185">Reference proteome</keyword>
<name>A0A8J3H4Y3_9RHOB</name>
<feature type="signal peptide" evidence="5">
    <location>
        <begin position="1"/>
        <end position="21"/>
    </location>
</feature>
<keyword evidence="1 5" id="KW-0732">Signal</keyword>
<evidence type="ECO:0000313" key="7">
    <source>
        <dbReference type="EMBL" id="GHG79870.1"/>
    </source>
</evidence>
<dbReference type="InterPro" id="IPR013766">
    <property type="entry name" value="Thioredoxin_domain"/>
</dbReference>
<dbReference type="Pfam" id="PF18312">
    <property type="entry name" value="ScsC_N"/>
    <property type="match status" value="1"/>
</dbReference>
<evidence type="ECO:0000256" key="5">
    <source>
        <dbReference type="SAM" id="SignalP"/>
    </source>
</evidence>